<evidence type="ECO:0000256" key="2">
    <source>
        <dbReference type="ARBA" id="ARBA00022857"/>
    </source>
</evidence>
<sequence length="253" mass="27057">MSLLHKTTLITGSTKGIGLAIATRFAHEGSKIIMASPSSSPSHPSFLSLPSLPPSTTPSHFPFPLDVSSPQSWSHFLKSLPPSHQKIDILINCAGISHSKLLTQTTEDQILSLINTNLTGAILGCKYIGKQMILSSRNRDESTTTKCIINISSLLAKKSVLGTSVYSASKAGLLGLTTSLSKEYGAYGIRVNAILPGYIETAMTQEIPREKWTSEIPLKRFGTPEEVADAAAFLAKNQYANNCILNLDGGLSA</sequence>
<name>A0AAN7BSY5_9PEZI</name>
<dbReference type="PANTHER" id="PTHR42760:SF133">
    <property type="entry name" value="3-OXOACYL-[ACYL-CARRIER-PROTEIN] REDUCTASE"/>
    <property type="match status" value="1"/>
</dbReference>
<dbReference type="FunFam" id="3.40.50.720:FF:000173">
    <property type="entry name" value="3-oxoacyl-[acyl-carrier protein] reductase"/>
    <property type="match status" value="1"/>
</dbReference>
<dbReference type="Proteomes" id="UP001301958">
    <property type="component" value="Unassembled WGS sequence"/>
</dbReference>
<protein>
    <recommendedName>
        <fullName evidence="6">3-oxoacyl-[acyl-carrier-protein] reductase</fullName>
    </recommendedName>
</protein>
<organism evidence="4 5">
    <name type="scientific">Podospora fimiseda</name>
    <dbReference type="NCBI Taxonomy" id="252190"/>
    <lineage>
        <taxon>Eukaryota</taxon>
        <taxon>Fungi</taxon>
        <taxon>Dikarya</taxon>
        <taxon>Ascomycota</taxon>
        <taxon>Pezizomycotina</taxon>
        <taxon>Sordariomycetes</taxon>
        <taxon>Sordariomycetidae</taxon>
        <taxon>Sordariales</taxon>
        <taxon>Podosporaceae</taxon>
        <taxon>Podospora</taxon>
    </lineage>
</organism>
<proteinExistence type="inferred from homology"/>
<dbReference type="PRINTS" id="PR00081">
    <property type="entry name" value="GDHRDH"/>
</dbReference>
<dbReference type="InterPro" id="IPR020904">
    <property type="entry name" value="Sc_DH/Rdtase_CS"/>
</dbReference>
<dbReference type="Gene3D" id="3.40.50.720">
    <property type="entry name" value="NAD(P)-binding Rossmann-like Domain"/>
    <property type="match status" value="1"/>
</dbReference>
<evidence type="ECO:0008006" key="6">
    <source>
        <dbReference type="Google" id="ProtNLM"/>
    </source>
</evidence>
<dbReference type="PANTHER" id="PTHR42760">
    <property type="entry name" value="SHORT-CHAIN DEHYDROGENASES/REDUCTASES FAMILY MEMBER"/>
    <property type="match status" value="1"/>
</dbReference>
<evidence type="ECO:0000313" key="5">
    <source>
        <dbReference type="Proteomes" id="UP001301958"/>
    </source>
</evidence>
<evidence type="ECO:0000256" key="1">
    <source>
        <dbReference type="ARBA" id="ARBA00006484"/>
    </source>
</evidence>
<dbReference type="SUPFAM" id="SSF51735">
    <property type="entry name" value="NAD(P)-binding Rossmann-fold domains"/>
    <property type="match status" value="1"/>
</dbReference>
<comment type="similarity">
    <text evidence="1">Belongs to the short-chain dehydrogenases/reductases (SDR) family.</text>
</comment>
<dbReference type="PRINTS" id="PR00080">
    <property type="entry name" value="SDRFAMILY"/>
</dbReference>
<accession>A0AAN7BSY5</accession>
<keyword evidence="2" id="KW-0521">NADP</keyword>
<dbReference type="EMBL" id="MU865313">
    <property type="protein sequence ID" value="KAK4228896.1"/>
    <property type="molecule type" value="Genomic_DNA"/>
</dbReference>
<gene>
    <name evidence="4" type="ORF">QBC38DRAFT_131365</name>
</gene>
<dbReference type="GO" id="GO:0016616">
    <property type="term" value="F:oxidoreductase activity, acting on the CH-OH group of donors, NAD or NADP as acceptor"/>
    <property type="evidence" value="ECO:0007669"/>
    <property type="project" value="TreeGrafter"/>
</dbReference>
<dbReference type="InterPro" id="IPR002347">
    <property type="entry name" value="SDR_fam"/>
</dbReference>
<dbReference type="Pfam" id="PF13561">
    <property type="entry name" value="adh_short_C2"/>
    <property type="match status" value="1"/>
</dbReference>
<dbReference type="AlphaFoldDB" id="A0AAN7BSY5"/>
<dbReference type="GO" id="GO:0048038">
    <property type="term" value="F:quinone binding"/>
    <property type="evidence" value="ECO:0007669"/>
    <property type="project" value="TreeGrafter"/>
</dbReference>
<evidence type="ECO:0000313" key="4">
    <source>
        <dbReference type="EMBL" id="KAK4228896.1"/>
    </source>
</evidence>
<dbReference type="PROSITE" id="PS00061">
    <property type="entry name" value="ADH_SHORT"/>
    <property type="match status" value="1"/>
</dbReference>
<keyword evidence="3" id="KW-0560">Oxidoreductase</keyword>
<evidence type="ECO:0000256" key="3">
    <source>
        <dbReference type="ARBA" id="ARBA00023002"/>
    </source>
</evidence>
<dbReference type="InterPro" id="IPR036291">
    <property type="entry name" value="NAD(P)-bd_dom_sf"/>
</dbReference>
<keyword evidence="5" id="KW-1185">Reference proteome</keyword>
<reference evidence="4" key="1">
    <citation type="journal article" date="2023" name="Mol. Phylogenet. Evol.">
        <title>Genome-scale phylogeny and comparative genomics of the fungal order Sordariales.</title>
        <authorList>
            <person name="Hensen N."/>
            <person name="Bonometti L."/>
            <person name="Westerberg I."/>
            <person name="Brannstrom I.O."/>
            <person name="Guillou S."/>
            <person name="Cros-Aarteil S."/>
            <person name="Calhoun S."/>
            <person name="Haridas S."/>
            <person name="Kuo A."/>
            <person name="Mondo S."/>
            <person name="Pangilinan J."/>
            <person name="Riley R."/>
            <person name="LaButti K."/>
            <person name="Andreopoulos B."/>
            <person name="Lipzen A."/>
            <person name="Chen C."/>
            <person name="Yan M."/>
            <person name="Daum C."/>
            <person name="Ng V."/>
            <person name="Clum A."/>
            <person name="Steindorff A."/>
            <person name="Ohm R.A."/>
            <person name="Martin F."/>
            <person name="Silar P."/>
            <person name="Natvig D.O."/>
            <person name="Lalanne C."/>
            <person name="Gautier V."/>
            <person name="Ament-Velasquez S.L."/>
            <person name="Kruys A."/>
            <person name="Hutchinson M.I."/>
            <person name="Powell A.J."/>
            <person name="Barry K."/>
            <person name="Miller A.N."/>
            <person name="Grigoriev I.V."/>
            <person name="Debuchy R."/>
            <person name="Gladieux P."/>
            <person name="Hiltunen Thoren M."/>
            <person name="Johannesson H."/>
        </authorList>
    </citation>
    <scope>NUCLEOTIDE SEQUENCE</scope>
    <source>
        <strain evidence="4">CBS 990.96</strain>
    </source>
</reference>
<reference evidence="4" key="2">
    <citation type="submission" date="2023-05" db="EMBL/GenBank/DDBJ databases">
        <authorList>
            <consortium name="Lawrence Berkeley National Laboratory"/>
            <person name="Steindorff A."/>
            <person name="Hensen N."/>
            <person name="Bonometti L."/>
            <person name="Westerberg I."/>
            <person name="Brannstrom I.O."/>
            <person name="Guillou S."/>
            <person name="Cros-Aarteil S."/>
            <person name="Calhoun S."/>
            <person name="Haridas S."/>
            <person name="Kuo A."/>
            <person name="Mondo S."/>
            <person name="Pangilinan J."/>
            <person name="Riley R."/>
            <person name="Labutti K."/>
            <person name="Andreopoulos B."/>
            <person name="Lipzen A."/>
            <person name="Chen C."/>
            <person name="Yanf M."/>
            <person name="Daum C."/>
            <person name="Ng V."/>
            <person name="Clum A."/>
            <person name="Ohm R."/>
            <person name="Martin F."/>
            <person name="Silar P."/>
            <person name="Natvig D."/>
            <person name="Lalanne C."/>
            <person name="Gautier V."/>
            <person name="Ament-Velasquez S.L."/>
            <person name="Kruys A."/>
            <person name="Hutchinson M.I."/>
            <person name="Powell A.J."/>
            <person name="Barry K."/>
            <person name="Miller A.N."/>
            <person name="Grigoriev I.V."/>
            <person name="Debuchy R."/>
            <person name="Gladieux P."/>
            <person name="Thoren M.H."/>
            <person name="Johannesson H."/>
        </authorList>
    </citation>
    <scope>NUCLEOTIDE SEQUENCE</scope>
    <source>
        <strain evidence="4">CBS 990.96</strain>
    </source>
</reference>
<comment type="caution">
    <text evidence="4">The sequence shown here is derived from an EMBL/GenBank/DDBJ whole genome shotgun (WGS) entry which is preliminary data.</text>
</comment>
<dbReference type="GO" id="GO:0006633">
    <property type="term" value="P:fatty acid biosynthetic process"/>
    <property type="evidence" value="ECO:0007669"/>
    <property type="project" value="TreeGrafter"/>
</dbReference>